<dbReference type="Proteomes" id="UP000230084">
    <property type="component" value="Unassembled WGS sequence"/>
</dbReference>
<dbReference type="AlphaFoldDB" id="A0A2H0RMJ0"/>
<evidence type="ECO:0000313" key="1">
    <source>
        <dbReference type="EMBL" id="PIR47769.1"/>
    </source>
</evidence>
<reference evidence="1 2" key="1">
    <citation type="submission" date="2017-09" db="EMBL/GenBank/DDBJ databases">
        <title>Depth-based differentiation of microbial function through sediment-hosted aquifers and enrichment of novel symbionts in the deep terrestrial subsurface.</title>
        <authorList>
            <person name="Probst A.J."/>
            <person name="Ladd B."/>
            <person name="Jarett J.K."/>
            <person name="Geller-Mcgrath D.E."/>
            <person name="Sieber C.M."/>
            <person name="Emerson J.B."/>
            <person name="Anantharaman K."/>
            <person name="Thomas B.C."/>
            <person name="Malmstrom R."/>
            <person name="Stieglmeier M."/>
            <person name="Klingl A."/>
            <person name="Woyke T."/>
            <person name="Ryan C.M."/>
            <person name="Banfield J.F."/>
        </authorList>
    </citation>
    <scope>NUCLEOTIDE SEQUENCE [LARGE SCALE GENOMIC DNA]</scope>
    <source>
        <strain evidence="1">CG10_big_fil_rev_8_21_14_0_10_50_16</strain>
    </source>
</reference>
<name>A0A2H0RMJ0_9BACT</name>
<dbReference type="Gene3D" id="2.40.300.10">
    <property type="entry name" value="Head decoration protein D"/>
    <property type="match status" value="1"/>
</dbReference>
<accession>A0A2H0RMJ0</accession>
<organism evidence="1 2">
    <name type="scientific">Candidatus Uhrbacteria bacterium CG10_big_fil_rev_8_21_14_0_10_50_16</name>
    <dbReference type="NCBI Taxonomy" id="1975039"/>
    <lineage>
        <taxon>Bacteria</taxon>
        <taxon>Candidatus Uhriibacteriota</taxon>
    </lineage>
</organism>
<comment type="caution">
    <text evidence="1">The sequence shown here is derived from an EMBL/GenBank/DDBJ whole genome shotgun (WGS) entry which is preliminary data.</text>
</comment>
<dbReference type="EMBL" id="PCYM01000002">
    <property type="protein sequence ID" value="PIR47769.1"/>
    <property type="molecule type" value="Genomic_DNA"/>
</dbReference>
<evidence type="ECO:0000313" key="2">
    <source>
        <dbReference type="Proteomes" id="UP000230084"/>
    </source>
</evidence>
<gene>
    <name evidence="1" type="ORF">COV06_02125</name>
</gene>
<proteinExistence type="predicted"/>
<protein>
    <submittedName>
        <fullName evidence="1">Uncharacterized protein</fullName>
    </submittedName>
</protein>
<sequence length="1130" mass="116282">MNIQHTIQTAFRRVAFTVLLGVFALLCLSLSVYTTHAALDVPQILTYQGRLTDDSRITVDDATITMKFAIYDASSGGNCLWSAGDNDANSATIDCTSNTPDLGISVPVVDGMFTVLLGDTTASMNALPDTLFDNNSTLYLGVTISTDSEMTPLRRIGSAAFAIQAGNADLLDNLNTVNSGCTTACVPVTTSAGNLVLTGDPQSTLVSGGTLYINPATAGAGEALFGIADNGTTRFLVDTEGDTTIKGHLGISGSASSANSVLNFGTTYMVAVAGNLNGAISDLTFEGDLSTDTAIGIESDITVSDTVATDRLSAVRSFYANDQYSGDGTTGSWTSFYGALNVSNGTVTDAQGVDATVTADGGIITTGRAVRGTLAQTSGTLSTGYGGAFSTSGTIATSYGVYGDASATATSNYGGYFKATNGSKDYAIYTAEGLVHIEGDSVATSPNTSTTDGELYVFGDIENDGNIDTNGHLALVGDTPSTTSIISATETFTGASEYRGLDLDITAESAQAHSGVRVDIGINGALNSGGRVNGVASVVNVDVDSGASNDAQEINQFNGSTSYLGTGLTDAISGFKSAISLDATGDATTVYGVNSSVTTTNAGAAITSAYGGYFSLVAGTGSIGKAFALYAKASGATTNFAAYTSNGQVWIEGDDTPTTATFNDVATHADGTLFVQGDTEIFDGSLCVGDGGAGASSPGGNCANAAGTDGVIYSVNTSVTQHDVAEMFPSSQFLTAGEIVSVSSTNTEFVERTVGKKIVIGAISTSPGLTLGWETAQDNYYPVALTGRTPIKVNGEGGAIAIGDRIAMSSVAGIGKKATEASEIVGIAMQAFNGKGQGAIVSFVQPHYWDGIDHTSVAEKKPEPKINTSAVLVIEGNAMSNIASLKGYNWSVDMNGVFATEGSYQVLIRGNDAHKTTTYSTLSSQQFVTLAGTTKISGMMTEISFAKVDPAFANTIQADAPIVVTATMSNGSGNVWIREKSTNGFQIWRDGGSGDEVDWIVMAYRNGVVPEKVEEPAEEPVVAPAEDSAPVVENDPIDAVDETSASDAEEVAIEPVDMKPIKVVEPVVDESDPVDTSVLEPEVDTTTDDTETVEETDASIEVVVDPVDVVPIETLPVEPKTVTETLTENL</sequence>